<feature type="signal peptide" evidence="2">
    <location>
        <begin position="1"/>
        <end position="21"/>
    </location>
</feature>
<dbReference type="InterPro" id="IPR042100">
    <property type="entry name" value="Bug_dom1"/>
</dbReference>
<dbReference type="PANTHER" id="PTHR42928">
    <property type="entry name" value="TRICARBOXYLATE-BINDING PROTEIN"/>
    <property type="match status" value="1"/>
</dbReference>
<keyword evidence="2" id="KW-0732">Signal</keyword>
<evidence type="ECO:0000313" key="4">
    <source>
        <dbReference type="Proteomes" id="UP001139516"/>
    </source>
</evidence>
<evidence type="ECO:0000313" key="3">
    <source>
        <dbReference type="EMBL" id="MCK8784417.1"/>
    </source>
</evidence>
<dbReference type="RefSeq" id="WP_248666543.1">
    <property type="nucleotide sequence ID" value="NZ_JALPRX010000031.1"/>
</dbReference>
<dbReference type="PANTHER" id="PTHR42928:SF5">
    <property type="entry name" value="BLR1237 PROTEIN"/>
    <property type="match status" value="1"/>
</dbReference>
<name>A0A9X1Y797_9PROT</name>
<dbReference type="Gene3D" id="3.40.190.10">
    <property type="entry name" value="Periplasmic binding protein-like II"/>
    <property type="match status" value="1"/>
</dbReference>
<dbReference type="SUPFAM" id="SSF53850">
    <property type="entry name" value="Periplasmic binding protein-like II"/>
    <property type="match status" value="1"/>
</dbReference>
<reference evidence="3" key="1">
    <citation type="submission" date="2022-04" db="EMBL/GenBank/DDBJ databases">
        <title>Roseomonas acroporae sp. nov., isolated from coral Acropora digitifera.</title>
        <authorList>
            <person name="Sun H."/>
        </authorList>
    </citation>
    <scope>NUCLEOTIDE SEQUENCE</scope>
    <source>
        <strain evidence="3">NAR14</strain>
    </source>
</reference>
<dbReference type="AlphaFoldDB" id="A0A9X1Y797"/>
<gene>
    <name evidence="3" type="ORF">M0638_08500</name>
</gene>
<accession>A0A9X1Y797</accession>
<comment type="caution">
    <text evidence="3">The sequence shown here is derived from an EMBL/GenBank/DDBJ whole genome shotgun (WGS) entry which is preliminary data.</text>
</comment>
<evidence type="ECO:0000256" key="1">
    <source>
        <dbReference type="ARBA" id="ARBA00006987"/>
    </source>
</evidence>
<comment type="similarity">
    <text evidence="1">Belongs to the UPF0065 (bug) family.</text>
</comment>
<evidence type="ECO:0000256" key="2">
    <source>
        <dbReference type="SAM" id="SignalP"/>
    </source>
</evidence>
<dbReference type="Proteomes" id="UP001139516">
    <property type="component" value="Unassembled WGS sequence"/>
</dbReference>
<feature type="chain" id="PRO_5040934589" evidence="2">
    <location>
        <begin position="22"/>
        <end position="316"/>
    </location>
</feature>
<protein>
    <submittedName>
        <fullName evidence="3">Tripartite tricarboxylate transporter substrate binding protein</fullName>
    </submittedName>
</protein>
<dbReference type="Pfam" id="PF03401">
    <property type="entry name" value="TctC"/>
    <property type="match status" value="1"/>
</dbReference>
<dbReference type="InterPro" id="IPR005064">
    <property type="entry name" value="BUG"/>
</dbReference>
<dbReference type="Gene3D" id="3.40.190.150">
    <property type="entry name" value="Bordetella uptake gene, domain 1"/>
    <property type="match status" value="1"/>
</dbReference>
<keyword evidence="4" id="KW-1185">Reference proteome</keyword>
<sequence>MQRRMLLGAMLACAAAPPVRAEAWPERELILTVNYGAGGNTDAASRELAREMSSRLGRPMVVVNRPGALGTLGPAYVAQQKPDGYNVAVATYASMAIAPHMVSVSYGLDDFAFVGAFGRYRYGIVVRADSPYRTIQDLVAAARRGSVFFGAPSPPNNLALFELGRRTGARFEQATYRSGSEAVVALLGGQVEVIVQNPSDVLSQIESGKLRLLASASPVRWPEHPAVPTLREAGYDVAIDSWLGLAVPKGTPPAVVERLQAALQAATATPALRDAFGRLGVDPATMTGEEYRAMLVRDHAAMREALALLPTGEGRR</sequence>
<proteinExistence type="inferred from homology"/>
<dbReference type="EMBL" id="JALPRX010000031">
    <property type="protein sequence ID" value="MCK8784417.1"/>
    <property type="molecule type" value="Genomic_DNA"/>
</dbReference>
<organism evidence="3 4">
    <name type="scientific">Roseomonas acroporae</name>
    <dbReference type="NCBI Taxonomy" id="2937791"/>
    <lineage>
        <taxon>Bacteria</taxon>
        <taxon>Pseudomonadati</taxon>
        <taxon>Pseudomonadota</taxon>
        <taxon>Alphaproteobacteria</taxon>
        <taxon>Acetobacterales</taxon>
        <taxon>Roseomonadaceae</taxon>
        <taxon>Roseomonas</taxon>
    </lineage>
</organism>
<dbReference type="PIRSF" id="PIRSF017082">
    <property type="entry name" value="YflP"/>
    <property type="match status" value="1"/>
</dbReference>
<dbReference type="CDD" id="cd07012">
    <property type="entry name" value="PBP2_Bug_TTT"/>
    <property type="match status" value="1"/>
</dbReference>